<dbReference type="EMBL" id="JYNV01000289">
    <property type="protein sequence ID" value="KZM19960.1"/>
    <property type="molecule type" value="Genomic_DNA"/>
</dbReference>
<reference evidence="2 3" key="1">
    <citation type="journal article" date="2016" name="Sci. Rep.">
        <title>Draft genome sequencing and secretome analysis of fungal phytopathogen Ascochyta rabiei provides insight into the necrotrophic effector repertoire.</title>
        <authorList>
            <person name="Verma S."/>
            <person name="Gazara R.K."/>
            <person name="Nizam S."/>
            <person name="Parween S."/>
            <person name="Chattopadhyay D."/>
            <person name="Verma P.K."/>
        </authorList>
    </citation>
    <scope>NUCLEOTIDE SEQUENCE [LARGE SCALE GENOMIC DNA]</scope>
    <source>
        <strain evidence="2 3">ArDII</strain>
    </source>
</reference>
<dbReference type="GO" id="GO:0016491">
    <property type="term" value="F:oxidoreductase activity"/>
    <property type="evidence" value="ECO:0007669"/>
    <property type="project" value="UniProtKB-KW"/>
</dbReference>
<sequence>MVKAVFGGGSFMDQGAMGSFPTTDKVSEAIDVLLASGVTTIDTARIYPGSEAALGRQDKRTQFTIDTKVPGGFAPDTAHKDTIVEHAKEALEKVAIKQFDILYIHSPDPDIPLDDTLAGINEAHKQGIFKRFGLSNYAPQDVQRVYDLAKEKGYPLPEVYQGNYNPVARHLEKDLFPVLRKLNMVFYAYSPLAGGFLTKSAADLDAGVGRFGKDALGGMYSGMYDKPSLREGLKAWNSIAEKEGVSKAELAYRWVAYHSALTEEGDGVIFGASKLSQIEQTAASIKKGKLSDEAAKNIEQVWDTVKAEAPVDNYVWSRGTKYKIDQVTSDRALRLSEPPHIDAVLLSHENHPDNLDELGRQLLDGRHVVTTNDGAKNLAPRPIVPGSSDWEEKHVRIAETTFHITATPCKHWPGQRVHCLPPVDGEFQNRTERPSQRRVSPATPCGLKSWPANPKNTTSPSP</sequence>
<evidence type="ECO:0000313" key="2">
    <source>
        <dbReference type="EMBL" id="KZM19960.1"/>
    </source>
</evidence>
<dbReference type="OrthoDB" id="48988at2759"/>
<proteinExistence type="predicted"/>
<keyword evidence="3" id="KW-1185">Reference proteome</keyword>
<dbReference type="InterPro" id="IPR036866">
    <property type="entry name" value="RibonucZ/Hydroxyglut_hydro"/>
</dbReference>
<dbReference type="PANTHER" id="PTHR43364:SF4">
    <property type="entry name" value="NAD(P)-LINKED OXIDOREDUCTASE SUPERFAMILY PROTEIN"/>
    <property type="match status" value="1"/>
</dbReference>
<gene>
    <name evidence="2" type="ORF">ST47_g8905</name>
</gene>
<dbReference type="CDD" id="cd19075">
    <property type="entry name" value="AKR_AKR7A1-5"/>
    <property type="match status" value="1"/>
</dbReference>
<dbReference type="Gene3D" id="3.20.20.100">
    <property type="entry name" value="NADP-dependent oxidoreductase domain"/>
    <property type="match status" value="1"/>
</dbReference>
<dbReference type="InterPro" id="IPR023210">
    <property type="entry name" value="NADP_OxRdtase_dom"/>
</dbReference>
<dbReference type="InterPro" id="IPR036812">
    <property type="entry name" value="NAD(P)_OxRdtase_dom_sf"/>
</dbReference>
<dbReference type="Gene3D" id="3.60.15.10">
    <property type="entry name" value="Ribonuclease Z/Hydroxyacylglutathione hydrolase-like"/>
    <property type="match status" value="1"/>
</dbReference>
<dbReference type="InterPro" id="IPR050523">
    <property type="entry name" value="AKR_Detox_Biosynth"/>
</dbReference>
<organism evidence="2 3">
    <name type="scientific">Didymella rabiei</name>
    <name type="common">Chickpea ascochyta blight fungus</name>
    <name type="synonym">Mycosphaerella rabiei</name>
    <dbReference type="NCBI Taxonomy" id="5454"/>
    <lineage>
        <taxon>Eukaryota</taxon>
        <taxon>Fungi</taxon>
        <taxon>Dikarya</taxon>
        <taxon>Ascomycota</taxon>
        <taxon>Pezizomycotina</taxon>
        <taxon>Dothideomycetes</taxon>
        <taxon>Pleosporomycetidae</taxon>
        <taxon>Pleosporales</taxon>
        <taxon>Pleosporineae</taxon>
        <taxon>Didymellaceae</taxon>
        <taxon>Ascochyta</taxon>
    </lineage>
</organism>
<comment type="caution">
    <text evidence="2">The sequence shown here is derived from an EMBL/GenBank/DDBJ whole genome shotgun (WGS) entry which is preliminary data.</text>
</comment>
<keyword evidence="1" id="KW-0560">Oxidoreductase</keyword>
<dbReference type="Proteomes" id="UP000076837">
    <property type="component" value="Unassembled WGS sequence"/>
</dbReference>
<accession>A0A162YCU5</accession>
<dbReference type="PANTHER" id="PTHR43364">
    <property type="entry name" value="NADH-SPECIFIC METHYLGLYOXAL REDUCTASE-RELATED"/>
    <property type="match status" value="1"/>
</dbReference>
<dbReference type="SUPFAM" id="SSF51430">
    <property type="entry name" value="NAD(P)-linked oxidoreductase"/>
    <property type="match status" value="1"/>
</dbReference>
<name>A0A162YCU5_DIDRA</name>
<evidence type="ECO:0000313" key="3">
    <source>
        <dbReference type="Proteomes" id="UP000076837"/>
    </source>
</evidence>
<protein>
    <submittedName>
        <fullName evidence="2">Oxidoreductase</fullName>
    </submittedName>
</protein>
<dbReference type="Pfam" id="PF00248">
    <property type="entry name" value="Aldo_ket_red"/>
    <property type="match status" value="1"/>
</dbReference>
<dbReference type="AlphaFoldDB" id="A0A162YCU5"/>
<evidence type="ECO:0000256" key="1">
    <source>
        <dbReference type="ARBA" id="ARBA00023002"/>
    </source>
</evidence>